<dbReference type="GO" id="GO:0043531">
    <property type="term" value="F:ADP binding"/>
    <property type="evidence" value="ECO:0007669"/>
    <property type="project" value="InterPro"/>
</dbReference>
<dbReference type="Gene3D" id="3.40.50.300">
    <property type="entry name" value="P-loop containing nucleotide triphosphate hydrolases"/>
    <property type="match status" value="1"/>
</dbReference>
<proteinExistence type="predicted"/>
<dbReference type="OrthoDB" id="3349744at2"/>
<dbReference type="SUPFAM" id="SSF48452">
    <property type="entry name" value="TPR-like"/>
    <property type="match status" value="2"/>
</dbReference>
<dbReference type="PANTHER" id="PTHR47691">
    <property type="entry name" value="REGULATOR-RELATED"/>
    <property type="match status" value="1"/>
</dbReference>
<dbReference type="RefSeq" id="WP_149852418.1">
    <property type="nucleotide sequence ID" value="NZ_VUOB01000048.1"/>
</dbReference>
<dbReference type="SMART" id="SM00028">
    <property type="entry name" value="TPR"/>
    <property type="match status" value="4"/>
</dbReference>
<reference evidence="1 2" key="1">
    <citation type="submission" date="2019-09" db="EMBL/GenBank/DDBJ databases">
        <title>Goodfellowia gen. nov., a new genus of the Pseudonocardineae related to Actinoalloteichus, containing Goodfellowia coeruleoviolacea gen. nov., comb. nov. gen. nov., comb. nov.</title>
        <authorList>
            <person name="Labeda D."/>
        </authorList>
    </citation>
    <scope>NUCLEOTIDE SEQUENCE [LARGE SCALE GENOMIC DNA]</scope>
    <source>
        <strain evidence="1 2">AN110305</strain>
    </source>
</reference>
<keyword evidence="2" id="KW-1185">Reference proteome</keyword>
<dbReference type="InterPro" id="IPR027417">
    <property type="entry name" value="P-loop_NTPase"/>
</dbReference>
<dbReference type="InterPro" id="IPR011990">
    <property type="entry name" value="TPR-like_helical_dom_sf"/>
</dbReference>
<evidence type="ECO:0000313" key="2">
    <source>
        <dbReference type="Proteomes" id="UP000323454"/>
    </source>
</evidence>
<gene>
    <name evidence="1" type="ORF">F0L68_25940</name>
</gene>
<protein>
    <submittedName>
        <fullName evidence="1">Tetratricopeptide repeat protein</fullName>
    </submittedName>
</protein>
<dbReference type="Proteomes" id="UP000323454">
    <property type="component" value="Unassembled WGS sequence"/>
</dbReference>
<dbReference type="SUPFAM" id="SSF52540">
    <property type="entry name" value="P-loop containing nucleoside triphosphate hydrolases"/>
    <property type="match status" value="1"/>
</dbReference>
<accession>A0A5B2WZ85</accession>
<dbReference type="InterPro" id="IPR019734">
    <property type="entry name" value="TPR_rpt"/>
</dbReference>
<dbReference type="AlphaFoldDB" id="A0A5B2WZ85"/>
<dbReference type="PANTHER" id="PTHR47691:SF3">
    <property type="entry name" value="HTH-TYPE TRANSCRIPTIONAL REGULATOR RV0890C-RELATED"/>
    <property type="match status" value="1"/>
</dbReference>
<sequence length="644" mass="69682">MHNELTGDVHGFVLQARDVHVHAPEVTALAGLPPVDAGFTGRTAELALVAEALRSPRPVVVSTVMGLAGVGKTTLAIRAAHDAVEASLFPGGVLFMDLQGYSPQLRVEPQTALSIFLHALGVPVGQIPAEQAAREALYRTKLSERAAPVLIVLDNASSSDQVRPLLPPGVTHRVLVTSRHTLGELQGSRRIPLDVLSDVDSVAMLDTVLRAADPADQRIAADTEAAREIAELCGRLPLALGIVAALLSDDPRQPLTEVAASLREATTRLGELSYHENLAVRAAFDLSHARLGAEEARLFRLLSLNPGRQVSAEAAAAVIDLSPRETRKLLDGLCRAHMIEHGEPHGWFRFHDLLRLYAADRAAEEESAAGRRAATARLIDFYIDATELTKLRRPSVETRGQAYAWLGTERANLIGAVALAHQQGHHDRVLKLAFAMGTFLFYRRRHGADGLAAYELALDAAVRLGDRVSEARALRGLGRIHRAMDDYPAAWERFDAAAAVSQALGDHRGQARALHNLGSLARRSNDFRSAWQQYRRALDGYLAAGDRVGEAQIYFSMGLLARSQDNADLAVTHYRATIEICGQIGLHDLAGRAHKRLGVLALDLGDLPAARDHLEAAFTTLTAGGEHARAERVLLLLRKLRSPG</sequence>
<name>A0A5B2WZ85_9PSEU</name>
<evidence type="ECO:0000313" key="1">
    <source>
        <dbReference type="EMBL" id="KAA2256941.1"/>
    </source>
</evidence>
<dbReference type="Pfam" id="PF13424">
    <property type="entry name" value="TPR_12"/>
    <property type="match status" value="2"/>
</dbReference>
<dbReference type="Gene3D" id="1.25.40.10">
    <property type="entry name" value="Tetratricopeptide repeat domain"/>
    <property type="match status" value="1"/>
</dbReference>
<dbReference type="PRINTS" id="PR00364">
    <property type="entry name" value="DISEASERSIST"/>
</dbReference>
<dbReference type="EMBL" id="VUOB01000048">
    <property type="protein sequence ID" value="KAA2256941.1"/>
    <property type="molecule type" value="Genomic_DNA"/>
</dbReference>
<comment type="caution">
    <text evidence="1">The sequence shown here is derived from an EMBL/GenBank/DDBJ whole genome shotgun (WGS) entry which is preliminary data.</text>
</comment>
<reference evidence="1 2" key="2">
    <citation type="submission" date="2019-09" db="EMBL/GenBank/DDBJ databases">
        <authorList>
            <person name="Jin C."/>
        </authorList>
    </citation>
    <scope>NUCLEOTIDE SEQUENCE [LARGE SCALE GENOMIC DNA]</scope>
    <source>
        <strain evidence="1 2">AN110305</strain>
    </source>
</reference>
<organism evidence="1 2">
    <name type="scientific">Solihabitans fulvus</name>
    <dbReference type="NCBI Taxonomy" id="1892852"/>
    <lineage>
        <taxon>Bacteria</taxon>
        <taxon>Bacillati</taxon>
        <taxon>Actinomycetota</taxon>
        <taxon>Actinomycetes</taxon>
        <taxon>Pseudonocardiales</taxon>
        <taxon>Pseudonocardiaceae</taxon>
        <taxon>Solihabitans</taxon>
    </lineage>
</organism>